<sequence>MDTAGDDAGRPASETRAGRPYIEDLPLTLWDAQDDPQQPRPRGADRSWRWALPVAAALLLVAALVLVVPTLDRANGDATTVSGAAARQAAAQPQDSALLTAGVSLGKVTCDLPPLGAGRPALRAYYLAQLRCLDAAWKPALDLAGVSFEPVRVRIVDEPRTACGALPPRDEATGLYCDKDMTIYLPRDRTLAAFGLAREAHVATLAHEYGHHVQHLSGILAAVNRRLATVEQDSPQDKELGRRVELQANCFAGLFLGSAAGSGAVSVDLAEAAVDDFRNWVDSETHGSSRTQRRWAMRGYHGETVSACDTWQAGRDQIE</sequence>
<evidence type="ECO:0000256" key="1">
    <source>
        <dbReference type="ARBA" id="ARBA00004167"/>
    </source>
</evidence>
<comment type="subcellular location">
    <subcellularLocation>
        <location evidence="1">Membrane</location>
        <topology evidence="1">Single-pass membrane protein</topology>
    </subcellularLocation>
</comment>
<dbReference type="HOGENOM" id="CLU_050836_0_0_11"/>
<evidence type="ECO:0000256" key="4">
    <source>
        <dbReference type="ARBA" id="ARBA00023136"/>
    </source>
</evidence>
<evidence type="ECO:0000256" key="6">
    <source>
        <dbReference type="SAM" id="Phobius"/>
    </source>
</evidence>
<keyword evidence="7" id="KW-0645">Protease</keyword>
<keyword evidence="7" id="KW-0378">Hydrolase</keyword>
<keyword evidence="8" id="KW-1185">Reference proteome</keyword>
<dbReference type="RefSeq" id="WP_009153091.1">
    <property type="nucleotide sequence ID" value="NZ_CM001439.1"/>
</dbReference>
<feature type="transmembrane region" description="Helical" evidence="6">
    <location>
        <begin position="50"/>
        <end position="71"/>
    </location>
</feature>
<evidence type="ECO:0000256" key="2">
    <source>
        <dbReference type="ARBA" id="ARBA00022692"/>
    </source>
</evidence>
<dbReference type="GO" id="GO:0008237">
    <property type="term" value="F:metallopeptidase activity"/>
    <property type="evidence" value="ECO:0007669"/>
    <property type="project" value="UniProtKB-KW"/>
</dbReference>
<dbReference type="EMBL" id="CM001439">
    <property type="protein sequence ID" value="EHR49705.1"/>
    <property type="molecule type" value="Genomic_DNA"/>
</dbReference>
<dbReference type="PANTHER" id="PTHR30168:SF0">
    <property type="entry name" value="INNER MEMBRANE PROTEIN"/>
    <property type="match status" value="1"/>
</dbReference>
<dbReference type="InterPro" id="IPR007343">
    <property type="entry name" value="Uncharacterised_pept_Zn_put"/>
</dbReference>
<organism evidence="7 8">
    <name type="scientific">Saccharomonospora marina XMU15</name>
    <dbReference type="NCBI Taxonomy" id="882083"/>
    <lineage>
        <taxon>Bacteria</taxon>
        <taxon>Bacillati</taxon>
        <taxon>Actinomycetota</taxon>
        <taxon>Actinomycetes</taxon>
        <taxon>Pseudonocardiales</taxon>
        <taxon>Pseudonocardiaceae</taxon>
        <taxon>Saccharomonospora</taxon>
    </lineage>
</organism>
<dbReference type="OrthoDB" id="7950418at2"/>
<keyword evidence="7" id="KW-0482">Metalloprotease</keyword>
<dbReference type="GO" id="GO:0006508">
    <property type="term" value="P:proteolysis"/>
    <property type="evidence" value="ECO:0007669"/>
    <property type="project" value="UniProtKB-KW"/>
</dbReference>
<evidence type="ECO:0000313" key="7">
    <source>
        <dbReference type="EMBL" id="EHR49705.1"/>
    </source>
</evidence>
<evidence type="ECO:0000256" key="5">
    <source>
        <dbReference type="SAM" id="MobiDB-lite"/>
    </source>
</evidence>
<accession>H5X0I0</accession>
<evidence type="ECO:0000313" key="8">
    <source>
        <dbReference type="Proteomes" id="UP000004926"/>
    </source>
</evidence>
<name>H5X0I0_9PSEU</name>
<dbReference type="Proteomes" id="UP000004926">
    <property type="component" value="Chromosome"/>
</dbReference>
<dbReference type="GO" id="GO:0016020">
    <property type="term" value="C:membrane"/>
    <property type="evidence" value="ECO:0007669"/>
    <property type="project" value="UniProtKB-SubCell"/>
</dbReference>
<dbReference type="AlphaFoldDB" id="H5X0I0"/>
<feature type="region of interest" description="Disordered" evidence="5">
    <location>
        <begin position="1"/>
        <end position="45"/>
    </location>
</feature>
<keyword evidence="4 6" id="KW-0472">Membrane</keyword>
<proteinExistence type="predicted"/>
<dbReference type="PANTHER" id="PTHR30168">
    <property type="entry name" value="PUTATIVE MEMBRANE PROTEIN YPFJ"/>
    <property type="match status" value="1"/>
</dbReference>
<reference evidence="7 8" key="1">
    <citation type="journal article" date="2012" name="Stand. Genomic Sci.">
        <title>Genome sequence of the ocean sediment bacterium Saccharomonospora marina type strain (XMU15(T)).</title>
        <authorList>
            <person name="Klenk H.P."/>
            <person name="Lu M."/>
            <person name="Lucas S."/>
            <person name="Lapidus A."/>
            <person name="Copeland A."/>
            <person name="Pitluck S."/>
            <person name="Goodwin L.A."/>
            <person name="Han C."/>
            <person name="Tapia R."/>
            <person name="Brambilla E.M."/>
            <person name="Potter G."/>
            <person name="Land M."/>
            <person name="Ivanova N."/>
            <person name="Rohde M."/>
            <person name="Goker M."/>
            <person name="Detter J.C."/>
            <person name="Li W.J."/>
            <person name="Kyrpides N.C."/>
            <person name="Woyke T."/>
        </authorList>
    </citation>
    <scope>NUCLEOTIDE SEQUENCE [LARGE SCALE GENOMIC DNA]</scope>
    <source>
        <strain evidence="7 8">XMU15</strain>
    </source>
</reference>
<protein>
    <submittedName>
        <fullName evidence="7">Putative metalloprotease</fullName>
    </submittedName>
</protein>
<dbReference type="eggNOG" id="COG2321">
    <property type="taxonomic scope" value="Bacteria"/>
</dbReference>
<keyword evidence="3 6" id="KW-1133">Transmembrane helix</keyword>
<evidence type="ECO:0000256" key="3">
    <source>
        <dbReference type="ARBA" id="ARBA00022989"/>
    </source>
</evidence>
<keyword evidence="2 6" id="KW-0812">Transmembrane</keyword>
<dbReference type="Pfam" id="PF04228">
    <property type="entry name" value="Zn_peptidase"/>
    <property type="match status" value="1"/>
</dbReference>
<dbReference type="STRING" id="882083.SacmaDRAFT_1429"/>
<gene>
    <name evidence="7" type="ORF">SacmaDRAFT_1429</name>
</gene>